<evidence type="ECO:0000259" key="2">
    <source>
        <dbReference type="Pfam" id="PF22600"/>
    </source>
</evidence>
<reference evidence="3" key="1">
    <citation type="submission" date="2021-09" db="EMBL/GenBank/DDBJ databases">
        <authorList>
            <person name="Martin H S."/>
        </authorList>
    </citation>
    <scope>NUCLEOTIDE SEQUENCE</scope>
</reference>
<dbReference type="Pfam" id="PF22600">
    <property type="entry name" value="MTPAP-like_central"/>
    <property type="match status" value="1"/>
</dbReference>
<feature type="domain" description="Poly(A) RNA polymerase mitochondrial-like central palm" evidence="2">
    <location>
        <begin position="19"/>
        <end position="153"/>
    </location>
</feature>
<name>A0A8J2R6N3_9NEOP</name>
<feature type="region of interest" description="Disordered" evidence="1">
    <location>
        <begin position="370"/>
        <end position="406"/>
    </location>
</feature>
<dbReference type="Gene3D" id="1.10.1410.10">
    <property type="match status" value="1"/>
</dbReference>
<proteinExistence type="predicted"/>
<dbReference type="Gene3D" id="3.30.460.10">
    <property type="entry name" value="Beta Polymerase, domain 2"/>
    <property type="match status" value="1"/>
</dbReference>
<organism evidence="3 4">
    <name type="scientific">Danaus chrysippus</name>
    <name type="common">African queen</name>
    <dbReference type="NCBI Taxonomy" id="151541"/>
    <lineage>
        <taxon>Eukaryota</taxon>
        <taxon>Metazoa</taxon>
        <taxon>Ecdysozoa</taxon>
        <taxon>Arthropoda</taxon>
        <taxon>Hexapoda</taxon>
        <taxon>Insecta</taxon>
        <taxon>Pterygota</taxon>
        <taxon>Neoptera</taxon>
        <taxon>Endopterygota</taxon>
        <taxon>Lepidoptera</taxon>
        <taxon>Glossata</taxon>
        <taxon>Ditrysia</taxon>
        <taxon>Papilionoidea</taxon>
        <taxon>Nymphalidae</taxon>
        <taxon>Danainae</taxon>
        <taxon>Danaini</taxon>
        <taxon>Danaina</taxon>
        <taxon>Danaus</taxon>
        <taxon>Anosia</taxon>
    </lineage>
</organism>
<dbReference type="GO" id="GO:0046872">
    <property type="term" value="F:metal ion binding"/>
    <property type="evidence" value="ECO:0007669"/>
    <property type="project" value="UniProtKB-KW"/>
</dbReference>
<sequence length="406" mass="47426">MEVQDILDTSKLAFEGDFEQQVEEILLHVRLSKEEVLRLQTLFDDLYNALSRVWDGIKVHAFGSIVTGLGIKASDVDCYVELPSWLSPPEKSFLFKARNLFKLEPWKFQQLFAISYARVPILKFYHTPTKCNCDLSFSNAAGVQNSKLITYFLNLDVRVLKLAILIKYWSKIHEVTGTNFMSSYSLTLLLIFYLQQIGFLEPVITLQQNSPELLINHFNHAFNELECHISNNQTLFQLLEGFFKFYHNFKFEKYVISLYLGCAIERDLFVDVKTVPLEFSLYHSNLSQKLCQPLRLETAMCVQDPFEHSRNCAIRVHPKLFKHIMNTFRNAVSDFENNNERNVLKKLLYRTIDNTPTKSKDSHRARLKGVQKKFNNNKNKSQHHQKNKQNVQFIKSQLQGKQQGQR</sequence>
<dbReference type="PANTHER" id="PTHR12271">
    <property type="entry name" value="POLY A POLYMERASE CID PAP -RELATED"/>
    <property type="match status" value="1"/>
</dbReference>
<evidence type="ECO:0000313" key="4">
    <source>
        <dbReference type="Proteomes" id="UP000789524"/>
    </source>
</evidence>
<dbReference type="SUPFAM" id="SSF81631">
    <property type="entry name" value="PAP/OAS1 substrate-binding domain"/>
    <property type="match status" value="1"/>
</dbReference>
<dbReference type="GO" id="GO:0031123">
    <property type="term" value="P:RNA 3'-end processing"/>
    <property type="evidence" value="ECO:0007669"/>
    <property type="project" value="TreeGrafter"/>
</dbReference>
<protein>
    <submittedName>
        <fullName evidence="3">(African queen) hypothetical protein</fullName>
    </submittedName>
</protein>
<dbReference type="GO" id="GO:1990817">
    <property type="term" value="F:poly(A) RNA polymerase activity"/>
    <property type="evidence" value="ECO:0007669"/>
    <property type="project" value="UniProtKB-ARBA"/>
</dbReference>
<comment type="caution">
    <text evidence="3">The sequence shown here is derived from an EMBL/GenBank/DDBJ whole genome shotgun (WGS) entry which is preliminary data.</text>
</comment>
<evidence type="ECO:0000256" key="1">
    <source>
        <dbReference type="SAM" id="MobiDB-lite"/>
    </source>
</evidence>
<evidence type="ECO:0000313" key="3">
    <source>
        <dbReference type="EMBL" id="CAG9583449.1"/>
    </source>
</evidence>
<dbReference type="EMBL" id="CAKASE010000081">
    <property type="protein sequence ID" value="CAG9583449.1"/>
    <property type="molecule type" value="Genomic_DNA"/>
</dbReference>
<feature type="compositionally biased region" description="Polar residues" evidence="1">
    <location>
        <begin position="394"/>
        <end position="406"/>
    </location>
</feature>
<accession>A0A8J2R6N3</accession>
<gene>
    <name evidence="3" type="ORF">DCHRY22_LOCUS14836</name>
</gene>
<dbReference type="AlphaFoldDB" id="A0A8J2R6N3"/>
<dbReference type="InterPro" id="IPR054708">
    <property type="entry name" value="MTPAP-like_central"/>
</dbReference>
<dbReference type="GO" id="GO:0050265">
    <property type="term" value="F:RNA uridylyltransferase activity"/>
    <property type="evidence" value="ECO:0007669"/>
    <property type="project" value="TreeGrafter"/>
</dbReference>
<dbReference type="InterPro" id="IPR043519">
    <property type="entry name" value="NT_sf"/>
</dbReference>
<keyword evidence="4" id="KW-1185">Reference proteome</keyword>
<dbReference type="Proteomes" id="UP000789524">
    <property type="component" value="Unassembled WGS sequence"/>
</dbReference>
<dbReference type="PANTHER" id="PTHR12271:SF66">
    <property type="entry name" value="TERMINAL URIDYLYLTRANSFERASE TAILOR"/>
    <property type="match status" value="1"/>
</dbReference>
<dbReference type="CDD" id="cd05402">
    <property type="entry name" value="NT_PAP_TUTase"/>
    <property type="match status" value="1"/>
</dbReference>
<dbReference type="OrthoDB" id="407432at2759"/>
<dbReference type="SUPFAM" id="SSF81301">
    <property type="entry name" value="Nucleotidyltransferase"/>
    <property type="match status" value="1"/>
</dbReference>